<evidence type="ECO:0000259" key="9">
    <source>
        <dbReference type="Pfam" id="PF01757"/>
    </source>
</evidence>
<feature type="region of interest" description="Disordered" evidence="7">
    <location>
        <begin position="1"/>
        <end position="33"/>
    </location>
</feature>
<dbReference type="GO" id="GO:0009246">
    <property type="term" value="P:enterobacterial common antigen biosynthetic process"/>
    <property type="evidence" value="ECO:0007669"/>
    <property type="project" value="TreeGrafter"/>
</dbReference>
<name>A0A930LYE9_9MICC</name>
<dbReference type="AlphaFoldDB" id="A0A930LYE9"/>
<feature type="transmembrane region" description="Helical" evidence="8">
    <location>
        <begin position="346"/>
        <end position="366"/>
    </location>
</feature>
<feature type="transmembrane region" description="Helical" evidence="8">
    <location>
        <begin position="213"/>
        <end position="233"/>
    </location>
</feature>
<comment type="similarity">
    <text evidence="2">Belongs to the acyltransferase 3 family.</text>
</comment>
<comment type="subcellular location">
    <subcellularLocation>
        <location evidence="1">Cell membrane</location>
        <topology evidence="1">Multi-pass membrane protein</topology>
    </subcellularLocation>
</comment>
<gene>
    <name evidence="10" type="ORF">HXO65_01600</name>
</gene>
<feature type="domain" description="Acyltransferase 3" evidence="9">
    <location>
        <begin position="39"/>
        <end position="364"/>
    </location>
</feature>
<keyword evidence="6 8" id="KW-0472">Membrane</keyword>
<dbReference type="GO" id="GO:0005886">
    <property type="term" value="C:plasma membrane"/>
    <property type="evidence" value="ECO:0007669"/>
    <property type="project" value="UniProtKB-SubCell"/>
</dbReference>
<organism evidence="10 11">
    <name type="scientific">Rothia mucilaginosa</name>
    <dbReference type="NCBI Taxonomy" id="43675"/>
    <lineage>
        <taxon>Bacteria</taxon>
        <taxon>Bacillati</taxon>
        <taxon>Actinomycetota</taxon>
        <taxon>Actinomycetes</taxon>
        <taxon>Micrococcales</taxon>
        <taxon>Micrococcaceae</taxon>
        <taxon>Rothia</taxon>
    </lineage>
</organism>
<feature type="transmembrane region" description="Helical" evidence="8">
    <location>
        <begin position="158"/>
        <end position="176"/>
    </location>
</feature>
<evidence type="ECO:0000256" key="3">
    <source>
        <dbReference type="ARBA" id="ARBA00022475"/>
    </source>
</evidence>
<evidence type="ECO:0000256" key="2">
    <source>
        <dbReference type="ARBA" id="ARBA00007400"/>
    </source>
</evidence>
<evidence type="ECO:0000256" key="5">
    <source>
        <dbReference type="ARBA" id="ARBA00022989"/>
    </source>
</evidence>
<evidence type="ECO:0000256" key="7">
    <source>
        <dbReference type="SAM" id="MobiDB-lite"/>
    </source>
</evidence>
<dbReference type="EMBL" id="JABZXS010000009">
    <property type="protein sequence ID" value="MBF1672889.1"/>
    <property type="molecule type" value="Genomic_DNA"/>
</dbReference>
<evidence type="ECO:0000256" key="8">
    <source>
        <dbReference type="SAM" id="Phobius"/>
    </source>
</evidence>
<evidence type="ECO:0000256" key="6">
    <source>
        <dbReference type="ARBA" id="ARBA00023136"/>
    </source>
</evidence>
<feature type="transmembrane region" description="Helical" evidence="8">
    <location>
        <begin position="111"/>
        <end position="129"/>
    </location>
</feature>
<sequence length="375" mass="41588">MSSLPASAQVASSPSEDAQPGGRPARGSTAHRPKPGRKVYLDCINVLAIIGVVALHNRFNYRVDYDSPGWVLENILSGTAVAAVPLFFMASGITLLNFTERESVGTFYKKRFTKILVPLLIWGQIYLFARSWFTHTPLPKGEEILAVLLAPSTVGVTLWYLEALIGVYLVLPIFSYALRGAGEKKVRLAWLMAVLGLFMPIATTTVHKINPHIMPEFTAPIVGYVGFCFLGYALANTSFSLPWRLVIYVLGVAGSLTHILYGPYLTLNHHGLESLAMSYLSIPTIFWASAVFVFFKSLPLNRLPQAAQTGLRKLSALTFGVYLIHLLIIQGLAAYGWPLVDYRLEAPYALMVWASSLILVWLLRWIPPVRKWLVP</sequence>
<evidence type="ECO:0000256" key="1">
    <source>
        <dbReference type="ARBA" id="ARBA00004651"/>
    </source>
</evidence>
<accession>A0A930LYE9</accession>
<keyword evidence="10" id="KW-0012">Acyltransferase</keyword>
<feature type="transmembrane region" description="Helical" evidence="8">
    <location>
        <begin position="276"/>
        <end position="295"/>
    </location>
</feature>
<feature type="transmembrane region" description="Helical" evidence="8">
    <location>
        <begin position="188"/>
        <end position="207"/>
    </location>
</feature>
<evidence type="ECO:0000313" key="11">
    <source>
        <dbReference type="Proteomes" id="UP000785653"/>
    </source>
</evidence>
<comment type="caution">
    <text evidence="10">The sequence shown here is derived from an EMBL/GenBank/DDBJ whole genome shotgun (WGS) entry which is preliminary data.</text>
</comment>
<dbReference type="Pfam" id="PF01757">
    <property type="entry name" value="Acyl_transf_3"/>
    <property type="match status" value="1"/>
</dbReference>
<dbReference type="PANTHER" id="PTHR40074:SF2">
    <property type="entry name" value="O-ACETYLTRANSFERASE WECH"/>
    <property type="match status" value="1"/>
</dbReference>
<evidence type="ECO:0000256" key="4">
    <source>
        <dbReference type="ARBA" id="ARBA00022692"/>
    </source>
</evidence>
<keyword evidence="4 8" id="KW-0812">Transmembrane</keyword>
<evidence type="ECO:0000313" key="10">
    <source>
        <dbReference type="EMBL" id="MBF1672889.1"/>
    </source>
</evidence>
<feature type="transmembrane region" description="Helical" evidence="8">
    <location>
        <begin position="39"/>
        <end position="55"/>
    </location>
</feature>
<dbReference type="RefSeq" id="WP_049347516.1">
    <property type="nucleotide sequence ID" value="NZ_JAPJNX010000007.1"/>
</dbReference>
<feature type="transmembrane region" description="Helical" evidence="8">
    <location>
        <begin position="316"/>
        <end position="340"/>
    </location>
</feature>
<proteinExistence type="inferred from homology"/>
<keyword evidence="5 8" id="KW-1133">Transmembrane helix</keyword>
<feature type="transmembrane region" description="Helical" evidence="8">
    <location>
        <begin position="245"/>
        <end position="264"/>
    </location>
</feature>
<protein>
    <submittedName>
        <fullName evidence="10">Acyltransferase</fullName>
    </submittedName>
</protein>
<feature type="transmembrane region" description="Helical" evidence="8">
    <location>
        <begin position="75"/>
        <end position="99"/>
    </location>
</feature>
<dbReference type="GO" id="GO:0016413">
    <property type="term" value="F:O-acetyltransferase activity"/>
    <property type="evidence" value="ECO:0007669"/>
    <property type="project" value="TreeGrafter"/>
</dbReference>
<reference evidence="10" key="1">
    <citation type="submission" date="2020-04" db="EMBL/GenBank/DDBJ databases">
        <title>Deep metagenomics examines the oral microbiome during advanced dental caries in children, revealing novel taxa and co-occurrences with host molecules.</title>
        <authorList>
            <person name="Baker J.L."/>
            <person name="Morton J.T."/>
            <person name="Dinis M."/>
            <person name="Alvarez R."/>
            <person name="Tran N.C."/>
            <person name="Knight R."/>
            <person name="Edlund A."/>
        </authorList>
    </citation>
    <scope>NUCLEOTIDE SEQUENCE</scope>
    <source>
        <strain evidence="10">JCVI_47_bin.3</strain>
    </source>
</reference>
<feature type="compositionally biased region" description="Polar residues" evidence="7">
    <location>
        <begin position="1"/>
        <end position="16"/>
    </location>
</feature>
<keyword evidence="10" id="KW-0808">Transferase</keyword>
<keyword evidence="3" id="KW-1003">Cell membrane</keyword>
<dbReference type="PANTHER" id="PTHR40074">
    <property type="entry name" value="O-ACETYLTRANSFERASE WECH"/>
    <property type="match status" value="1"/>
</dbReference>
<dbReference type="Proteomes" id="UP000785653">
    <property type="component" value="Unassembled WGS sequence"/>
</dbReference>
<dbReference type="InterPro" id="IPR002656">
    <property type="entry name" value="Acyl_transf_3_dom"/>
</dbReference>